<proteinExistence type="predicted"/>
<gene>
    <name evidence="10" type="ORF">MQP27_34535</name>
</gene>
<keyword evidence="11" id="KW-1185">Reference proteome</keyword>
<evidence type="ECO:0000256" key="5">
    <source>
        <dbReference type="ARBA" id="ARBA00022989"/>
    </source>
</evidence>
<evidence type="ECO:0000313" key="10">
    <source>
        <dbReference type="EMBL" id="MCI3276209.1"/>
    </source>
</evidence>
<keyword evidence="4" id="KW-0547">Nucleotide-binding</keyword>
<feature type="transmembrane region" description="Helical" evidence="8">
    <location>
        <begin position="72"/>
        <end position="92"/>
    </location>
</feature>
<reference evidence="10" key="1">
    <citation type="submission" date="2022-03" db="EMBL/GenBank/DDBJ databases">
        <title>Streptomyces 7R015 and 7R016 isolated from Barleria lupulina in Thailand.</title>
        <authorList>
            <person name="Kanchanasin P."/>
            <person name="Phongsopitanun W."/>
            <person name="Tanasupawat S."/>
        </authorList>
    </citation>
    <scope>NUCLEOTIDE SEQUENCE</scope>
    <source>
        <strain evidence="10">7R015</strain>
    </source>
</reference>
<dbReference type="EMBL" id="JALDAY010000011">
    <property type="protein sequence ID" value="MCI3276209.1"/>
    <property type="molecule type" value="Genomic_DNA"/>
</dbReference>
<evidence type="ECO:0000256" key="4">
    <source>
        <dbReference type="ARBA" id="ARBA00022741"/>
    </source>
</evidence>
<keyword evidence="3 8" id="KW-0812">Transmembrane</keyword>
<sequence length="175" mass="18137">MTAPEPASPTACADSGRTAERLLADVRTEISRADNKASVLVATLGMTAGLFSALLAGGHWSPAVLSSPAAGLWWTGAWALVISLLCLLLAVVPRYRVGTWAPGQPLSYFGDVQQAARLGRLADAIADTERNPSTGLTVALAANSRIAAQKHQWIRAGLIAFSVGIVLVPAALLLG</sequence>
<keyword evidence="5 8" id="KW-1133">Transmembrane helix</keyword>
<evidence type="ECO:0000313" key="11">
    <source>
        <dbReference type="Proteomes" id="UP001165269"/>
    </source>
</evidence>
<comment type="subcellular location">
    <subcellularLocation>
        <location evidence="1">Cell membrane</location>
    </subcellularLocation>
</comment>
<dbReference type="Pfam" id="PF18967">
    <property type="entry name" value="PycTM"/>
    <property type="match status" value="1"/>
</dbReference>
<evidence type="ECO:0000256" key="8">
    <source>
        <dbReference type="SAM" id="Phobius"/>
    </source>
</evidence>
<dbReference type="InterPro" id="IPR043760">
    <property type="entry name" value="PycTM_dom"/>
</dbReference>
<evidence type="ECO:0000256" key="3">
    <source>
        <dbReference type="ARBA" id="ARBA00022692"/>
    </source>
</evidence>
<organism evidence="10 11">
    <name type="scientific">Streptomyces cylindrosporus</name>
    <dbReference type="NCBI Taxonomy" id="2927583"/>
    <lineage>
        <taxon>Bacteria</taxon>
        <taxon>Bacillati</taxon>
        <taxon>Actinomycetota</taxon>
        <taxon>Actinomycetes</taxon>
        <taxon>Kitasatosporales</taxon>
        <taxon>Streptomycetaceae</taxon>
        <taxon>Streptomyces</taxon>
    </lineage>
</organism>
<accession>A0ABS9YGZ1</accession>
<dbReference type="Proteomes" id="UP001165269">
    <property type="component" value="Unassembled WGS sequence"/>
</dbReference>
<feature type="transmembrane region" description="Helical" evidence="8">
    <location>
        <begin position="153"/>
        <end position="174"/>
    </location>
</feature>
<evidence type="ECO:0000256" key="1">
    <source>
        <dbReference type="ARBA" id="ARBA00004236"/>
    </source>
</evidence>
<feature type="transmembrane region" description="Helical" evidence="8">
    <location>
        <begin position="37"/>
        <end position="60"/>
    </location>
</feature>
<keyword evidence="7 8" id="KW-0472">Membrane</keyword>
<feature type="domain" description="Pycsar effector protein" evidence="9">
    <location>
        <begin position="19"/>
        <end position="174"/>
    </location>
</feature>
<evidence type="ECO:0000256" key="6">
    <source>
        <dbReference type="ARBA" id="ARBA00023118"/>
    </source>
</evidence>
<evidence type="ECO:0000256" key="7">
    <source>
        <dbReference type="ARBA" id="ARBA00023136"/>
    </source>
</evidence>
<protein>
    <submittedName>
        <fullName evidence="10">DUF5706 domain-containing protein</fullName>
    </submittedName>
</protein>
<name>A0ABS9YGZ1_9ACTN</name>
<keyword evidence="2" id="KW-1003">Cell membrane</keyword>
<comment type="caution">
    <text evidence="10">The sequence shown here is derived from an EMBL/GenBank/DDBJ whole genome shotgun (WGS) entry which is preliminary data.</text>
</comment>
<keyword evidence="6" id="KW-0051">Antiviral defense</keyword>
<evidence type="ECO:0000259" key="9">
    <source>
        <dbReference type="Pfam" id="PF18967"/>
    </source>
</evidence>
<evidence type="ECO:0000256" key="2">
    <source>
        <dbReference type="ARBA" id="ARBA00022475"/>
    </source>
</evidence>